<dbReference type="Gene3D" id="1.20.120.1760">
    <property type="match status" value="1"/>
</dbReference>
<evidence type="ECO:0000256" key="2">
    <source>
        <dbReference type="RuleBase" id="RU003750"/>
    </source>
</evidence>
<feature type="transmembrane region" description="Helical" evidence="3">
    <location>
        <begin position="205"/>
        <end position="227"/>
    </location>
</feature>
<keyword evidence="3" id="KW-1133">Transmembrane helix</keyword>
<evidence type="ECO:0000313" key="4">
    <source>
        <dbReference type="EMBL" id="SHF29625.1"/>
    </source>
</evidence>
<evidence type="ECO:0000256" key="1">
    <source>
        <dbReference type="ARBA" id="ARBA00022679"/>
    </source>
</evidence>
<dbReference type="Proteomes" id="UP000184144">
    <property type="component" value="Unassembled WGS sequence"/>
</dbReference>
<accession>A0A1M5AHL0</accession>
<comment type="similarity">
    <text evidence="2">Belongs to the CDP-alcohol phosphatidyltransferase class-I family.</text>
</comment>
<dbReference type="InterPro" id="IPR043130">
    <property type="entry name" value="CDP-OH_PTrfase_TM_dom"/>
</dbReference>
<dbReference type="InterPro" id="IPR000462">
    <property type="entry name" value="CDP-OH_P_trans"/>
</dbReference>
<name>A0A1M5AHL0_9RHOB</name>
<feature type="transmembrane region" description="Helical" evidence="3">
    <location>
        <begin position="123"/>
        <end position="145"/>
    </location>
</feature>
<dbReference type="GO" id="GO:0008654">
    <property type="term" value="P:phospholipid biosynthetic process"/>
    <property type="evidence" value="ECO:0007669"/>
    <property type="project" value="InterPro"/>
</dbReference>
<keyword evidence="3" id="KW-0812">Transmembrane</keyword>
<keyword evidence="1 2" id="KW-0808">Transferase</keyword>
<evidence type="ECO:0000313" key="5">
    <source>
        <dbReference type="Proteomes" id="UP000184144"/>
    </source>
</evidence>
<dbReference type="GO" id="GO:0016780">
    <property type="term" value="F:phosphotransferase activity, for other substituted phosphate groups"/>
    <property type="evidence" value="ECO:0007669"/>
    <property type="project" value="InterPro"/>
</dbReference>
<dbReference type="PROSITE" id="PS00379">
    <property type="entry name" value="CDP_ALCOHOL_P_TRANSF"/>
    <property type="match status" value="1"/>
</dbReference>
<evidence type="ECO:0000256" key="3">
    <source>
        <dbReference type="SAM" id="Phobius"/>
    </source>
</evidence>
<dbReference type="AlphaFoldDB" id="A0A1M5AHL0"/>
<dbReference type="Pfam" id="PF01066">
    <property type="entry name" value="CDP-OH_P_transf"/>
    <property type="match status" value="1"/>
</dbReference>
<reference evidence="5" key="1">
    <citation type="submission" date="2016-11" db="EMBL/GenBank/DDBJ databases">
        <authorList>
            <person name="Varghese N."/>
            <person name="Submissions S."/>
        </authorList>
    </citation>
    <scope>NUCLEOTIDE SEQUENCE [LARGE SCALE GENOMIC DNA]</scope>
    <source>
        <strain evidence="5">DSM 100566</strain>
    </source>
</reference>
<dbReference type="STRING" id="1486859.SAMN05444273_10536"/>
<dbReference type="EMBL" id="FQUV01000005">
    <property type="protein sequence ID" value="SHF29625.1"/>
    <property type="molecule type" value="Genomic_DNA"/>
</dbReference>
<protein>
    <submittedName>
        <fullName evidence="4">CDP-alcohol phosphatidyltransferase</fullName>
    </submittedName>
</protein>
<sequence>MTEKLTRLWATKTRNDEWWSSFVTSPLAILANCAVVDVPWVTPNRITAASFLVAVAATVSILIGGAAWFIAAAVLIHLSHILDCMDGQMARYRRVSSPEGSYYDRLTDQVQVTLWFGAVSYAAFAQSASVVPVFLALIGIAFYGLRGYAKYVAAEIETACDPKYPARMARLKNVETTAGLGFGLRDNWAWFLGEQRKVLAFDEGVFIFMLSAALVFNQLIPMLWVFAASQLFWGTYKSWQRGKNIGENRKLALQK</sequence>
<dbReference type="OrthoDB" id="116551at2"/>
<organism evidence="4 5">
    <name type="scientific">Litoreibacter ascidiaceicola</name>
    <dbReference type="NCBI Taxonomy" id="1486859"/>
    <lineage>
        <taxon>Bacteria</taxon>
        <taxon>Pseudomonadati</taxon>
        <taxon>Pseudomonadota</taxon>
        <taxon>Alphaproteobacteria</taxon>
        <taxon>Rhodobacterales</taxon>
        <taxon>Roseobacteraceae</taxon>
        <taxon>Litoreibacter</taxon>
    </lineage>
</organism>
<gene>
    <name evidence="4" type="ORF">SAMN05444273_10536</name>
</gene>
<dbReference type="InterPro" id="IPR048254">
    <property type="entry name" value="CDP_ALCOHOL_P_TRANSF_CS"/>
</dbReference>
<dbReference type="RefSeq" id="WP_073143784.1">
    <property type="nucleotide sequence ID" value="NZ_FQUV01000005.1"/>
</dbReference>
<keyword evidence="5" id="KW-1185">Reference proteome</keyword>
<proteinExistence type="inferred from homology"/>
<feature type="transmembrane region" description="Helical" evidence="3">
    <location>
        <begin position="51"/>
        <end position="76"/>
    </location>
</feature>
<keyword evidence="3" id="KW-0472">Membrane</keyword>
<dbReference type="GO" id="GO:0016020">
    <property type="term" value="C:membrane"/>
    <property type="evidence" value="ECO:0007669"/>
    <property type="project" value="InterPro"/>
</dbReference>